<comment type="subcellular location">
    <subcellularLocation>
        <location evidence="2">Cytoplasm</location>
    </subcellularLocation>
    <subcellularLocation>
        <location evidence="1">Nucleus</location>
    </subcellularLocation>
</comment>
<accession>A0AAD9T7I1</accession>
<feature type="region of interest" description="Disordered" evidence="9">
    <location>
        <begin position="149"/>
        <end position="184"/>
    </location>
</feature>
<dbReference type="AlphaFoldDB" id="A0AAD9T7I1"/>
<feature type="region of interest" description="Disordered" evidence="9">
    <location>
        <begin position="26"/>
        <end position="69"/>
    </location>
</feature>
<reference evidence="10" key="1">
    <citation type="submission" date="2023-06" db="EMBL/GenBank/DDBJ databases">
        <title>Draft genome of Marssonina rosae.</title>
        <authorList>
            <person name="Cheng Q."/>
        </authorList>
    </citation>
    <scope>NUCLEOTIDE SEQUENCE</scope>
    <source>
        <strain evidence="10">R4</strain>
    </source>
</reference>
<comment type="similarity">
    <text evidence="3">Belongs to the WHI5/NRM1 family.</text>
</comment>
<evidence type="ECO:0000256" key="8">
    <source>
        <dbReference type="ARBA" id="ARBA00023242"/>
    </source>
</evidence>
<keyword evidence="4" id="KW-0963">Cytoplasm</keyword>
<name>A0AAD9T7I1_9HELO</name>
<keyword evidence="6" id="KW-0805">Transcription regulation</keyword>
<evidence type="ECO:0000256" key="6">
    <source>
        <dbReference type="ARBA" id="ARBA00023015"/>
    </source>
</evidence>
<dbReference type="GO" id="GO:0005737">
    <property type="term" value="C:cytoplasm"/>
    <property type="evidence" value="ECO:0007669"/>
    <property type="project" value="UniProtKB-SubCell"/>
</dbReference>
<evidence type="ECO:0000256" key="1">
    <source>
        <dbReference type="ARBA" id="ARBA00004123"/>
    </source>
</evidence>
<keyword evidence="7" id="KW-0804">Transcription</keyword>
<evidence type="ECO:0000256" key="3">
    <source>
        <dbReference type="ARBA" id="ARBA00006922"/>
    </source>
</evidence>
<dbReference type="Proteomes" id="UP001285354">
    <property type="component" value="Unassembled WGS sequence"/>
</dbReference>
<sequence>MSVLSSLSAMSTSTASLGRRVLGDLPTNAGAATHRAPTQGKSSISPAKPRVLGEILPPKPQTQAKIPGFDGAQIGVLGAKRNSDYYDDAREDGPLLRKRQARESGVREPVGGAIQARQLQVRDVPALSCSPQTSKSNISPDDCLEAVFSPSSSCESQNDVDLTDSQNTTITVPDDPPPAHPSPLTREQLYQKAREIKLRLSLASYKVRTNQIDIPISRLEIRASTTPSKNHSFSRFTLNSSQTRISQPSTASNTLNTSLQEPLAEKMRPQPVSITSSPPSFCSTQGNLEKLVSPTKCMTAARGCILTPLPPGQRESP</sequence>
<keyword evidence="8" id="KW-0539">Nucleus</keyword>
<evidence type="ECO:0000256" key="7">
    <source>
        <dbReference type="ARBA" id="ARBA00023163"/>
    </source>
</evidence>
<keyword evidence="5" id="KW-0678">Repressor</keyword>
<comment type="caution">
    <text evidence="10">The sequence shown here is derived from an EMBL/GenBank/DDBJ whole genome shotgun (WGS) entry which is preliminary data.</text>
</comment>
<evidence type="ECO:0000313" key="11">
    <source>
        <dbReference type="Proteomes" id="UP001285354"/>
    </source>
</evidence>
<evidence type="ECO:0000256" key="4">
    <source>
        <dbReference type="ARBA" id="ARBA00022490"/>
    </source>
</evidence>
<keyword evidence="11" id="KW-1185">Reference proteome</keyword>
<evidence type="ECO:0000256" key="2">
    <source>
        <dbReference type="ARBA" id="ARBA00004496"/>
    </source>
</evidence>
<gene>
    <name evidence="10" type="ORF">QTJ16_001223</name>
</gene>
<dbReference type="Pfam" id="PF08528">
    <property type="entry name" value="Whi5"/>
    <property type="match status" value="1"/>
</dbReference>
<feature type="region of interest" description="Disordered" evidence="9">
    <location>
        <begin position="226"/>
        <end position="256"/>
    </location>
</feature>
<dbReference type="InterPro" id="IPR013734">
    <property type="entry name" value="TF_Nrm1/Whi5"/>
</dbReference>
<proteinExistence type="inferred from homology"/>
<protein>
    <submittedName>
        <fullName evidence="10">Uncharacterized protein</fullName>
    </submittedName>
</protein>
<dbReference type="EMBL" id="JAUBYV010000001">
    <property type="protein sequence ID" value="KAK2630403.1"/>
    <property type="molecule type" value="Genomic_DNA"/>
</dbReference>
<evidence type="ECO:0000256" key="5">
    <source>
        <dbReference type="ARBA" id="ARBA00022491"/>
    </source>
</evidence>
<dbReference type="GO" id="GO:0005634">
    <property type="term" value="C:nucleus"/>
    <property type="evidence" value="ECO:0007669"/>
    <property type="project" value="UniProtKB-SubCell"/>
</dbReference>
<evidence type="ECO:0000256" key="9">
    <source>
        <dbReference type="SAM" id="MobiDB-lite"/>
    </source>
</evidence>
<organism evidence="10 11">
    <name type="scientific">Diplocarpon rosae</name>
    <dbReference type="NCBI Taxonomy" id="946125"/>
    <lineage>
        <taxon>Eukaryota</taxon>
        <taxon>Fungi</taxon>
        <taxon>Dikarya</taxon>
        <taxon>Ascomycota</taxon>
        <taxon>Pezizomycotina</taxon>
        <taxon>Leotiomycetes</taxon>
        <taxon>Helotiales</taxon>
        <taxon>Drepanopezizaceae</taxon>
        <taxon>Diplocarpon</taxon>
    </lineage>
</organism>
<feature type="compositionally biased region" description="Polar residues" evidence="9">
    <location>
        <begin position="149"/>
        <end position="171"/>
    </location>
</feature>
<evidence type="ECO:0000313" key="10">
    <source>
        <dbReference type="EMBL" id="KAK2630403.1"/>
    </source>
</evidence>